<name>A0ABT6X247_9ACTN</name>
<organism evidence="1 2">
    <name type="scientific">Actinoplanes sandaracinus</name>
    <dbReference type="NCBI Taxonomy" id="3045177"/>
    <lineage>
        <taxon>Bacteria</taxon>
        <taxon>Bacillati</taxon>
        <taxon>Actinomycetota</taxon>
        <taxon>Actinomycetes</taxon>
        <taxon>Micromonosporales</taxon>
        <taxon>Micromonosporaceae</taxon>
        <taxon>Actinoplanes</taxon>
    </lineage>
</organism>
<dbReference type="RefSeq" id="WP_282767549.1">
    <property type="nucleotide sequence ID" value="NZ_JASCTH010000096.1"/>
</dbReference>
<evidence type="ECO:0000313" key="2">
    <source>
        <dbReference type="Proteomes" id="UP001241758"/>
    </source>
</evidence>
<gene>
    <name evidence="1" type="ORF">QLQ12_46820</name>
</gene>
<keyword evidence="2" id="KW-1185">Reference proteome</keyword>
<accession>A0ABT6X247</accession>
<comment type="caution">
    <text evidence="1">The sequence shown here is derived from an EMBL/GenBank/DDBJ whole genome shotgun (WGS) entry which is preliminary data.</text>
</comment>
<proteinExistence type="predicted"/>
<dbReference type="Proteomes" id="UP001241758">
    <property type="component" value="Unassembled WGS sequence"/>
</dbReference>
<evidence type="ECO:0000313" key="1">
    <source>
        <dbReference type="EMBL" id="MDI6106093.1"/>
    </source>
</evidence>
<reference evidence="1 2" key="1">
    <citation type="submission" date="2023-05" db="EMBL/GenBank/DDBJ databases">
        <title>Actinoplanes sp. NEAU-A12 genome sequencing.</title>
        <authorList>
            <person name="Wang Z.-S."/>
        </authorList>
    </citation>
    <scope>NUCLEOTIDE SEQUENCE [LARGE SCALE GENOMIC DNA]</scope>
    <source>
        <strain evidence="1 2">NEAU-A12</strain>
    </source>
</reference>
<dbReference type="EMBL" id="JASCTH010000096">
    <property type="protein sequence ID" value="MDI6106093.1"/>
    <property type="molecule type" value="Genomic_DNA"/>
</dbReference>
<protein>
    <submittedName>
        <fullName evidence="1">Uncharacterized protein</fullName>
    </submittedName>
</protein>
<sequence length="135" mass="14794">MHLDTLLGLISERETTATATAGRLREQISLLTTELTRIDRELADLATTRGMLRNLAATEFTADDPTVISSAYQQILAVLGTSTTGMRAKDVCLALDIEPLHKNVEGTRAKLKRLVNRNLVTESETGIFTLAPKRT</sequence>